<dbReference type="AlphaFoldDB" id="A0A941HYL2"/>
<protein>
    <recommendedName>
        <fullName evidence="4">DUF2474 domain-containing protein</fullName>
    </recommendedName>
</protein>
<gene>
    <name evidence="2" type="ORF">JKL49_19265</name>
</gene>
<keyword evidence="1" id="KW-0812">Transmembrane</keyword>
<evidence type="ECO:0000313" key="3">
    <source>
        <dbReference type="Proteomes" id="UP000622580"/>
    </source>
</evidence>
<keyword evidence="3" id="KW-1185">Reference proteome</keyword>
<accession>A0A941HYL2</accession>
<organism evidence="2 3">
    <name type="scientific">Phenylobacterium glaciei</name>
    <dbReference type="NCBI Taxonomy" id="2803784"/>
    <lineage>
        <taxon>Bacteria</taxon>
        <taxon>Pseudomonadati</taxon>
        <taxon>Pseudomonadota</taxon>
        <taxon>Alphaproteobacteria</taxon>
        <taxon>Caulobacterales</taxon>
        <taxon>Caulobacteraceae</taxon>
        <taxon>Phenylobacterium</taxon>
    </lineage>
</organism>
<dbReference type="EMBL" id="JAGSGD010000002">
    <property type="protein sequence ID" value="MBR7621540.1"/>
    <property type="molecule type" value="Genomic_DNA"/>
</dbReference>
<reference evidence="2" key="1">
    <citation type="submission" date="2021-04" db="EMBL/GenBank/DDBJ databases">
        <title>Draft genome assembly of strain Phenylobacterium sp. 20VBR1 using MiniION and Illumina platforms.</title>
        <authorList>
            <person name="Thomas F.A."/>
            <person name="Krishnan K.P."/>
            <person name="Sinha R.K."/>
        </authorList>
    </citation>
    <scope>NUCLEOTIDE SEQUENCE</scope>
    <source>
        <strain evidence="2">20VBR1</strain>
    </source>
</reference>
<keyword evidence="1" id="KW-1133">Transmembrane helix</keyword>
<evidence type="ECO:0008006" key="4">
    <source>
        <dbReference type="Google" id="ProtNLM"/>
    </source>
</evidence>
<dbReference type="Proteomes" id="UP000622580">
    <property type="component" value="Unassembled WGS sequence"/>
</dbReference>
<evidence type="ECO:0000256" key="1">
    <source>
        <dbReference type="SAM" id="Phobius"/>
    </source>
</evidence>
<feature type="transmembrane region" description="Helical" evidence="1">
    <location>
        <begin position="22"/>
        <end position="43"/>
    </location>
</feature>
<proteinExistence type="predicted"/>
<keyword evidence="1" id="KW-0472">Membrane</keyword>
<dbReference type="RefSeq" id="WP_215343059.1">
    <property type="nucleotide sequence ID" value="NZ_JAGSGD010000002.1"/>
</dbReference>
<comment type="caution">
    <text evidence="2">The sequence shown here is derived from an EMBL/GenBank/DDBJ whole genome shotgun (WGS) entry which is preliminary data.</text>
</comment>
<evidence type="ECO:0000313" key="2">
    <source>
        <dbReference type="EMBL" id="MBR7621540.1"/>
    </source>
</evidence>
<name>A0A941HYL2_9CAUL</name>
<sequence>MPAIIEPPPEPDAPLAPVWKRLAWFAGIALASTLVVAIVAYGMKALLPSY</sequence>